<evidence type="ECO:0000256" key="1">
    <source>
        <dbReference type="SAM" id="MobiDB-lite"/>
    </source>
</evidence>
<gene>
    <name evidence="2" type="ORF">Pyn_11108</name>
</gene>
<protein>
    <submittedName>
        <fullName evidence="2">Uncharacterized protein</fullName>
    </submittedName>
</protein>
<organism evidence="2 3">
    <name type="scientific">Prunus yedoensis var. nudiflora</name>
    <dbReference type="NCBI Taxonomy" id="2094558"/>
    <lineage>
        <taxon>Eukaryota</taxon>
        <taxon>Viridiplantae</taxon>
        <taxon>Streptophyta</taxon>
        <taxon>Embryophyta</taxon>
        <taxon>Tracheophyta</taxon>
        <taxon>Spermatophyta</taxon>
        <taxon>Magnoliopsida</taxon>
        <taxon>eudicotyledons</taxon>
        <taxon>Gunneridae</taxon>
        <taxon>Pentapetalae</taxon>
        <taxon>rosids</taxon>
        <taxon>fabids</taxon>
        <taxon>Rosales</taxon>
        <taxon>Rosaceae</taxon>
        <taxon>Amygdaloideae</taxon>
        <taxon>Amygdaleae</taxon>
        <taxon>Prunus</taxon>
    </lineage>
</organism>
<keyword evidence="3" id="KW-1185">Reference proteome</keyword>
<evidence type="ECO:0000313" key="2">
    <source>
        <dbReference type="EMBL" id="PQQ16109.1"/>
    </source>
</evidence>
<sequence length="62" mass="6723">MESPAADCHHVPSSARYEAFASENGANGCLKSASQGRKLEYGSGATKSQKWLPPPMMRRHCT</sequence>
<reference evidence="2 3" key="1">
    <citation type="submission" date="2018-02" db="EMBL/GenBank/DDBJ databases">
        <title>Draft genome of wild Prunus yedoensis var. nudiflora.</title>
        <authorList>
            <person name="Baek S."/>
            <person name="Kim J.-H."/>
            <person name="Choi K."/>
            <person name="Kim G.-B."/>
            <person name="Cho A."/>
            <person name="Jang H."/>
            <person name="Shin C.-H."/>
            <person name="Yu H.-J."/>
            <person name="Mun J.-H."/>
        </authorList>
    </citation>
    <scope>NUCLEOTIDE SEQUENCE [LARGE SCALE GENOMIC DNA]</scope>
    <source>
        <strain evidence="3">cv. Jeju island</strain>
        <tissue evidence="2">Leaf</tissue>
    </source>
</reference>
<dbReference type="EMBL" id="PJQY01000205">
    <property type="protein sequence ID" value="PQQ16109.1"/>
    <property type="molecule type" value="Genomic_DNA"/>
</dbReference>
<comment type="caution">
    <text evidence="2">The sequence shown here is derived from an EMBL/GenBank/DDBJ whole genome shotgun (WGS) entry which is preliminary data.</text>
</comment>
<proteinExistence type="predicted"/>
<name>A0A314Z9T5_PRUYE</name>
<evidence type="ECO:0000313" key="3">
    <source>
        <dbReference type="Proteomes" id="UP000250321"/>
    </source>
</evidence>
<dbReference type="Proteomes" id="UP000250321">
    <property type="component" value="Unassembled WGS sequence"/>
</dbReference>
<accession>A0A314Z9T5</accession>
<dbReference type="AlphaFoldDB" id="A0A314Z9T5"/>
<feature type="region of interest" description="Disordered" evidence="1">
    <location>
        <begin position="39"/>
        <end position="62"/>
    </location>
</feature>